<feature type="compositionally biased region" description="Basic residues" evidence="1">
    <location>
        <begin position="71"/>
        <end position="83"/>
    </location>
</feature>
<feature type="compositionally biased region" description="Basic and acidic residues" evidence="1">
    <location>
        <begin position="20"/>
        <end position="65"/>
    </location>
</feature>
<dbReference type="GeneTree" id="ENSGT01130000282318"/>
<accession>A0A6I8S5K7</accession>
<name>A0A6I8S5K7_XENTR</name>
<organism evidence="2">
    <name type="scientific">Xenopus tropicalis</name>
    <name type="common">Western clawed frog</name>
    <name type="synonym">Silurana tropicalis</name>
    <dbReference type="NCBI Taxonomy" id="8364"/>
    <lineage>
        <taxon>Eukaryota</taxon>
        <taxon>Metazoa</taxon>
        <taxon>Chordata</taxon>
        <taxon>Craniata</taxon>
        <taxon>Vertebrata</taxon>
        <taxon>Euteleostomi</taxon>
        <taxon>Amphibia</taxon>
        <taxon>Batrachia</taxon>
        <taxon>Anura</taxon>
        <taxon>Pipoidea</taxon>
        <taxon>Pipidae</taxon>
        <taxon>Xenopodinae</taxon>
        <taxon>Xenopus</taxon>
        <taxon>Silurana</taxon>
    </lineage>
</organism>
<reference evidence="2" key="1">
    <citation type="journal article" date="2010" name="Science">
        <title>The genome of the Western clawed frog Xenopus tropicalis.</title>
        <authorList>
            <person name="Hellsten U."/>
            <person name="Harland R.M."/>
            <person name="Gilchrist M.J."/>
            <person name="Hendrix D."/>
            <person name="Jurka J."/>
            <person name="Kapitonov V."/>
            <person name="Ovcharenko I."/>
            <person name="Putnam N.H."/>
            <person name="Shu S."/>
            <person name="Taher L."/>
            <person name="Blitz I.L."/>
            <person name="Blumberg B."/>
            <person name="Dichmann D.S."/>
            <person name="Dubchak I."/>
            <person name="Amaya E."/>
            <person name="Detter J.C."/>
            <person name="Fletcher R."/>
            <person name="Gerhard D.S."/>
            <person name="Goodstein D."/>
            <person name="Graves T."/>
            <person name="Grigoriev I.V."/>
            <person name="Grimwood J."/>
            <person name="Kawashima T."/>
            <person name="Lindquist E."/>
            <person name="Lucas S.M."/>
            <person name="Mead P.E."/>
            <person name="Mitros T."/>
            <person name="Ogino H."/>
            <person name="Ohta Y."/>
            <person name="Poliakov A.V."/>
            <person name="Pollet N."/>
            <person name="Robert J."/>
            <person name="Salamov A."/>
            <person name="Sater A.K."/>
            <person name="Schmutz J."/>
            <person name="Terry A."/>
            <person name="Vize P.D."/>
            <person name="Warren W.C."/>
            <person name="Wells D."/>
            <person name="Wills A."/>
            <person name="Wilson R.K."/>
            <person name="Zimmerman L.B."/>
            <person name="Zorn A.M."/>
            <person name="Grainger R."/>
            <person name="Grammer T."/>
            <person name="Khokha M.K."/>
            <person name="Richardson P.M."/>
            <person name="Rokhsar D.S."/>
        </authorList>
    </citation>
    <scope>NUCLEOTIDE SEQUENCE [LARGE SCALE GENOMIC DNA]</scope>
    <source>
        <strain evidence="2">Nigerian</strain>
    </source>
</reference>
<dbReference type="InParanoid" id="A0A6I8S5K7"/>
<feature type="region of interest" description="Disordered" evidence="1">
    <location>
        <begin position="16"/>
        <end position="101"/>
    </location>
</feature>
<protein>
    <submittedName>
        <fullName evidence="2">Uncharacterized protein</fullName>
    </submittedName>
</protein>
<reference evidence="2" key="2">
    <citation type="submission" date="2020-05" db="UniProtKB">
        <authorList>
            <consortium name="Ensembl"/>
        </authorList>
    </citation>
    <scope>IDENTIFICATION</scope>
</reference>
<dbReference type="AlphaFoldDB" id="A0A6I8S5K7"/>
<evidence type="ECO:0000313" key="2">
    <source>
        <dbReference type="Ensembl" id="ENSXETP00000093442"/>
    </source>
</evidence>
<sequence length="130" mass="14677">PHHYQRLLDGLGLGESLDGFQHDSEAQGGEEHGIDQCPHHPGPDPAERVLVRRPDHQRDHVRQHVEGVGQHRQRAGHPTHHHLHHEEDEGQGQVTDKMAPNDCPLCAGLSWSFTYQEPHRWGTFSQSGPE</sequence>
<evidence type="ECO:0000256" key="1">
    <source>
        <dbReference type="SAM" id="MobiDB-lite"/>
    </source>
</evidence>
<dbReference type="Bgee" id="ENSXETG00000040473">
    <property type="expression patterns" value="Expressed in neurula embryo and 1 other cell type or tissue"/>
</dbReference>
<proteinExistence type="predicted"/>
<dbReference type="Ensembl" id="ENSXETT00000075843">
    <property type="protein sequence ID" value="ENSXETP00000093442"/>
    <property type="gene ID" value="ENSXETG00000040473"/>
</dbReference>